<dbReference type="InterPro" id="IPR007197">
    <property type="entry name" value="rSAM"/>
</dbReference>
<comment type="similarity">
    <text evidence="1">Belongs to the anaerobic coproporphyrinogen-III oxidase family. HemW subfamily.</text>
</comment>
<keyword evidence="3" id="KW-0143">Chaperone</keyword>
<comment type="function">
    <text evidence="3">Probably acts as a heme chaperone, transferring heme to an unknown acceptor. Binds one molecule of heme per monomer, possibly covalently. Binds 1 [4Fe-4S] cluster. The cluster is coordinated with 3 cysteines and an exchangeable S-adenosyl-L-methionine.</text>
</comment>
<dbReference type="CDD" id="cd01335">
    <property type="entry name" value="Radical_SAM"/>
    <property type="match status" value="1"/>
</dbReference>
<dbReference type="SFLD" id="SFLDF00562">
    <property type="entry name" value="HemN-like__clustered_with_heat"/>
    <property type="match status" value="1"/>
</dbReference>
<keyword evidence="3" id="KW-0349">Heme</keyword>
<dbReference type="SFLD" id="SFLDF00288">
    <property type="entry name" value="HemN-like__clustered_with_nucl"/>
    <property type="match status" value="1"/>
</dbReference>
<dbReference type="PANTHER" id="PTHR13932">
    <property type="entry name" value="COPROPORPHYRINIGEN III OXIDASE"/>
    <property type="match status" value="1"/>
</dbReference>
<dbReference type="InterPro" id="IPR004559">
    <property type="entry name" value="HemW-like"/>
</dbReference>
<sequence>MPTQGNPIATSAYIHIPFCRRRCFYCDFPISVLGDRVRGEESAMIREYLGYLHQEICRSPCQASPLTTIFFGGGTPSLLSPAQVAAILDLLQKCMGIDPQAEISLEVDPGTFSRSQLRGYAQAGVNRLSLGVQAFQDPLLQVCGRSHQRSDIDKAAADIHEAGFENWSLDLISGLPGQTLDHWQESLNQAIALEPRHISAYDLVVEPVTVFGKRYQPDVPPLPSHDLASAMYQMAHDTLTSAGFDHYEISNYGQPGYHCRHNQVYWRNQPYYGFGMGATSYLGQRRLSRPRTRQAYYAWVDHLPQNLEECPVDSQSDRWLETLMLGLRLAEGLSLDALRQEFPAPWINQLIKAAQPHITAGHLYFEGDRLALRVTEGFLVSNSIILSLWNSQA</sequence>
<dbReference type="RefSeq" id="WP_277867251.1">
    <property type="nucleotide sequence ID" value="NZ_JAKKUT010000002.1"/>
</dbReference>
<keyword evidence="3" id="KW-0479">Metal-binding</keyword>
<dbReference type="Pfam" id="PF04055">
    <property type="entry name" value="Radical_SAM"/>
    <property type="match status" value="1"/>
</dbReference>
<keyword evidence="3" id="KW-0949">S-adenosyl-L-methionine</keyword>
<organism evidence="5 6">
    <name type="scientific">Candidatus Synechococcus calcipolaris G9</name>
    <dbReference type="NCBI Taxonomy" id="1497997"/>
    <lineage>
        <taxon>Bacteria</taxon>
        <taxon>Bacillati</taxon>
        <taxon>Cyanobacteriota</taxon>
        <taxon>Cyanophyceae</taxon>
        <taxon>Synechococcales</taxon>
        <taxon>Synechococcaceae</taxon>
        <taxon>Synechococcus</taxon>
    </lineage>
</organism>
<keyword evidence="3" id="KW-0004">4Fe-4S</keyword>
<evidence type="ECO:0000256" key="1">
    <source>
        <dbReference type="ARBA" id="ARBA00006100"/>
    </source>
</evidence>
<dbReference type="NCBIfam" id="TIGR00539">
    <property type="entry name" value="hemN_rel"/>
    <property type="match status" value="1"/>
</dbReference>
<dbReference type="InterPro" id="IPR010723">
    <property type="entry name" value="HemN_C"/>
</dbReference>
<reference evidence="5" key="2">
    <citation type="submission" date="2022-01" db="EMBL/GenBank/DDBJ databases">
        <authorList>
            <person name="Zivanovic Y."/>
            <person name="Moreira D."/>
            <person name="Lopez-Garcia P."/>
        </authorList>
    </citation>
    <scope>NUCLEOTIDE SEQUENCE</scope>
    <source>
        <strain evidence="5">G9</strain>
    </source>
</reference>
<comment type="subcellular location">
    <subcellularLocation>
        <location evidence="3">Cytoplasm</location>
    </subcellularLocation>
</comment>
<evidence type="ECO:0000256" key="3">
    <source>
        <dbReference type="RuleBase" id="RU364116"/>
    </source>
</evidence>
<feature type="domain" description="Radical SAM core" evidence="4">
    <location>
        <begin position="4"/>
        <end position="245"/>
    </location>
</feature>
<gene>
    <name evidence="5" type="primary">hemW</name>
    <name evidence="5" type="ORF">L3556_10630</name>
</gene>
<keyword evidence="3" id="KW-0963">Cytoplasm</keyword>
<protein>
    <recommendedName>
        <fullName evidence="2 3">Heme chaperone HemW</fullName>
    </recommendedName>
</protein>
<keyword evidence="3" id="KW-0411">Iron-sulfur</keyword>
<evidence type="ECO:0000259" key="4">
    <source>
        <dbReference type="PROSITE" id="PS51918"/>
    </source>
</evidence>
<keyword evidence="6" id="KW-1185">Reference proteome</keyword>
<proteinExistence type="inferred from homology"/>
<comment type="caution">
    <text evidence="5">The sequence shown here is derived from an EMBL/GenBank/DDBJ whole genome shotgun (WGS) entry which is preliminary data.</text>
</comment>
<accession>A0ABT6F0N2</accession>
<dbReference type="SFLD" id="SFLDG01065">
    <property type="entry name" value="anaerobic_coproporphyrinogen-I"/>
    <property type="match status" value="2"/>
</dbReference>
<keyword evidence="3" id="KW-0408">Iron</keyword>
<dbReference type="PANTHER" id="PTHR13932:SF5">
    <property type="entry name" value="RADICAL S-ADENOSYL METHIONINE DOMAIN-CONTAINING PROTEIN 1, MITOCHONDRIAL"/>
    <property type="match status" value="1"/>
</dbReference>
<dbReference type="PROSITE" id="PS51918">
    <property type="entry name" value="RADICAL_SAM"/>
    <property type="match status" value="1"/>
</dbReference>
<dbReference type="EMBL" id="JAKKUT010000002">
    <property type="protein sequence ID" value="MDG2991382.1"/>
    <property type="molecule type" value="Genomic_DNA"/>
</dbReference>
<dbReference type="Gene3D" id="3.80.30.20">
    <property type="entry name" value="tm_1862 like domain"/>
    <property type="match status" value="1"/>
</dbReference>
<dbReference type="SUPFAM" id="SSF102114">
    <property type="entry name" value="Radical SAM enzymes"/>
    <property type="match status" value="1"/>
</dbReference>
<evidence type="ECO:0000313" key="5">
    <source>
        <dbReference type="EMBL" id="MDG2991382.1"/>
    </source>
</evidence>
<name>A0ABT6F0N2_9SYNE</name>
<evidence type="ECO:0000256" key="2">
    <source>
        <dbReference type="ARBA" id="ARBA00017228"/>
    </source>
</evidence>
<dbReference type="InterPro" id="IPR023404">
    <property type="entry name" value="rSAM_horseshoe"/>
</dbReference>
<dbReference type="SFLD" id="SFLDG01082">
    <property type="entry name" value="B12-binding_domain_containing"/>
    <property type="match status" value="1"/>
</dbReference>
<dbReference type="SFLD" id="SFLDS00029">
    <property type="entry name" value="Radical_SAM"/>
    <property type="match status" value="2"/>
</dbReference>
<dbReference type="InterPro" id="IPR058240">
    <property type="entry name" value="rSAM_sf"/>
</dbReference>
<dbReference type="InterPro" id="IPR034505">
    <property type="entry name" value="Coproporphyrinogen-III_oxidase"/>
</dbReference>
<dbReference type="SMART" id="SM00729">
    <property type="entry name" value="Elp3"/>
    <property type="match status" value="1"/>
</dbReference>
<dbReference type="Pfam" id="PF06969">
    <property type="entry name" value="HemN_C"/>
    <property type="match status" value="1"/>
</dbReference>
<dbReference type="InterPro" id="IPR006638">
    <property type="entry name" value="Elp3/MiaA/NifB-like_rSAM"/>
</dbReference>
<evidence type="ECO:0000313" key="6">
    <source>
        <dbReference type="Proteomes" id="UP001154265"/>
    </source>
</evidence>
<reference evidence="5" key="1">
    <citation type="journal article" date="2022" name="Genome Biol. Evol.">
        <title>A New Gene Family Diagnostic for Intracellular Biomineralization of Amorphous Ca Carbonates by Cyanobacteria.</title>
        <authorList>
            <person name="Benzerara K."/>
            <person name="Duprat E."/>
            <person name="Bitard-Feildel T."/>
            <person name="Caumes G."/>
            <person name="Cassier-Chauvat C."/>
            <person name="Chauvat F."/>
            <person name="Dezi M."/>
            <person name="Diop S.I."/>
            <person name="Gaschignard G."/>
            <person name="Gorgen S."/>
            <person name="Gugger M."/>
            <person name="Lopez-Garcia P."/>
            <person name="Millet M."/>
            <person name="Skouri-Panet F."/>
            <person name="Moreira D."/>
            <person name="Callebaut I."/>
        </authorList>
    </citation>
    <scope>NUCLEOTIDE SEQUENCE</scope>
    <source>
        <strain evidence="5">G9</strain>
    </source>
</reference>
<dbReference type="Proteomes" id="UP001154265">
    <property type="component" value="Unassembled WGS sequence"/>
</dbReference>